<reference evidence="1" key="1">
    <citation type="submission" date="2014-11" db="EMBL/GenBank/DDBJ databases">
        <authorList>
            <person name="Amaro Gonzalez C."/>
        </authorList>
    </citation>
    <scope>NUCLEOTIDE SEQUENCE</scope>
</reference>
<organism evidence="1">
    <name type="scientific">Anguilla anguilla</name>
    <name type="common">European freshwater eel</name>
    <name type="synonym">Muraena anguilla</name>
    <dbReference type="NCBI Taxonomy" id="7936"/>
    <lineage>
        <taxon>Eukaryota</taxon>
        <taxon>Metazoa</taxon>
        <taxon>Chordata</taxon>
        <taxon>Craniata</taxon>
        <taxon>Vertebrata</taxon>
        <taxon>Euteleostomi</taxon>
        <taxon>Actinopterygii</taxon>
        <taxon>Neopterygii</taxon>
        <taxon>Teleostei</taxon>
        <taxon>Anguilliformes</taxon>
        <taxon>Anguillidae</taxon>
        <taxon>Anguilla</taxon>
    </lineage>
</organism>
<sequence length="90" mass="9800">MHTNVAGGKRQVYVCTTPPAQGTLTDFNLLLSSADRIIRTAHRGWGSRGHGRKEVQSRNPGPHMELRRGCFIHGCQVDPATADSLTFISG</sequence>
<name>A0A0E9WPX7_ANGAN</name>
<evidence type="ECO:0000313" key="1">
    <source>
        <dbReference type="EMBL" id="JAH92412.1"/>
    </source>
</evidence>
<accession>A0A0E9WPX7</accession>
<protein>
    <submittedName>
        <fullName evidence="1">Uncharacterized protein</fullName>
    </submittedName>
</protein>
<reference evidence="1" key="2">
    <citation type="journal article" date="2015" name="Fish Shellfish Immunol.">
        <title>Early steps in the European eel (Anguilla anguilla)-Vibrio vulnificus interaction in the gills: Role of the RtxA13 toxin.</title>
        <authorList>
            <person name="Callol A."/>
            <person name="Pajuelo D."/>
            <person name="Ebbesson L."/>
            <person name="Teles M."/>
            <person name="MacKenzie S."/>
            <person name="Amaro C."/>
        </authorList>
    </citation>
    <scope>NUCLEOTIDE SEQUENCE</scope>
</reference>
<dbReference type="EMBL" id="GBXM01016165">
    <property type="protein sequence ID" value="JAH92412.1"/>
    <property type="molecule type" value="Transcribed_RNA"/>
</dbReference>
<dbReference type="AlphaFoldDB" id="A0A0E9WPX7"/>
<proteinExistence type="predicted"/>